<keyword evidence="11" id="KW-0325">Glycoprotein</keyword>
<sequence length="68" mass="7531">MPILTSNLLFINQTIHLLVSSAAFLIPYFTMLLCAGLPLFFMELVLGQYTSLGPNIIFPKMTPILTGE</sequence>
<dbReference type="PANTHER" id="PTHR11616">
    <property type="entry name" value="SODIUM/CHLORIDE DEPENDENT TRANSPORTER"/>
    <property type="match status" value="1"/>
</dbReference>
<keyword evidence="8" id="KW-0915">Sodium</keyword>
<dbReference type="PANTHER" id="PTHR11616:SF321">
    <property type="entry name" value="SODIUM-DEPENDENT NUTRIENT AMINO ACID TRANSPORTER 1-RELATED"/>
    <property type="match status" value="1"/>
</dbReference>
<evidence type="ECO:0000256" key="9">
    <source>
        <dbReference type="ARBA" id="ARBA00023065"/>
    </source>
</evidence>
<evidence type="ECO:0000256" key="4">
    <source>
        <dbReference type="ARBA" id="ARBA00022692"/>
    </source>
</evidence>
<evidence type="ECO:0000256" key="12">
    <source>
        <dbReference type="ARBA" id="ARBA00023201"/>
    </source>
</evidence>
<organism evidence="16 17">
    <name type="scientific">Portunus trituberculatus</name>
    <name type="common">Swimming crab</name>
    <name type="synonym">Neptunus trituberculatus</name>
    <dbReference type="NCBI Taxonomy" id="210409"/>
    <lineage>
        <taxon>Eukaryota</taxon>
        <taxon>Metazoa</taxon>
        <taxon>Ecdysozoa</taxon>
        <taxon>Arthropoda</taxon>
        <taxon>Crustacea</taxon>
        <taxon>Multicrustacea</taxon>
        <taxon>Malacostraca</taxon>
        <taxon>Eumalacostraca</taxon>
        <taxon>Eucarida</taxon>
        <taxon>Decapoda</taxon>
        <taxon>Pleocyemata</taxon>
        <taxon>Brachyura</taxon>
        <taxon>Eubrachyura</taxon>
        <taxon>Portunoidea</taxon>
        <taxon>Portunidae</taxon>
        <taxon>Portuninae</taxon>
        <taxon>Portunus</taxon>
    </lineage>
</organism>
<keyword evidence="7 15" id="KW-1133">Transmembrane helix</keyword>
<reference evidence="16 17" key="1">
    <citation type="submission" date="2019-05" db="EMBL/GenBank/DDBJ databases">
        <title>Another draft genome of Portunus trituberculatus and its Hox gene families provides insights of decapod evolution.</title>
        <authorList>
            <person name="Jeong J.-H."/>
            <person name="Song I."/>
            <person name="Kim S."/>
            <person name="Choi T."/>
            <person name="Kim D."/>
            <person name="Ryu S."/>
            <person name="Kim W."/>
        </authorList>
    </citation>
    <scope>NUCLEOTIDE SEQUENCE [LARGE SCALE GENOMIC DNA]</scope>
    <source>
        <tissue evidence="16">Muscle</tissue>
    </source>
</reference>
<comment type="caution">
    <text evidence="16">The sequence shown here is derived from an EMBL/GenBank/DDBJ whole genome shotgun (WGS) entry which is preliminary data.</text>
</comment>
<proteinExistence type="inferred from homology"/>
<dbReference type="Pfam" id="PF00209">
    <property type="entry name" value="SNF"/>
    <property type="match status" value="1"/>
</dbReference>
<comment type="subcellular location">
    <subcellularLocation>
        <location evidence="1">Membrane</location>
        <topology evidence="1">Multi-pass membrane protein</topology>
    </subcellularLocation>
</comment>
<keyword evidence="12" id="KW-0739">Sodium transport</keyword>
<keyword evidence="4 15" id="KW-0812">Transmembrane</keyword>
<dbReference type="GO" id="GO:0089718">
    <property type="term" value="P:amino acid import across plasma membrane"/>
    <property type="evidence" value="ECO:0007669"/>
    <property type="project" value="TreeGrafter"/>
</dbReference>
<name>A0A5B7HQN7_PORTR</name>
<dbReference type="GO" id="GO:0005886">
    <property type="term" value="C:plasma membrane"/>
    <property type="evidence" value="ECO:0007669"/>
    <property type="project" value="TreeGrafter"/>
</dbReference>
<keyword evidence="9" id="KW-0406">Ion transport</keyword>
<evidence type="ECO:0000256" key="3">
    <source>
        <dbReference type="ARBA" id="ARBA00022448"/>
    </source>
</evidence>
<comment type="similarity">
    <text evidence="2">Belongs to the sodium:neurotransmitter symporter (SNF) (TC 2.A.22) family.</text>
</comment>
<evidence type="ECO:0000256" key="11">
    <source>
        <dbReference type="ARBA" id="ARBA00023180"/>
    </source>
</evidence>
<dbReference type="OrthoDB" id="6354857at2759"/>
<protein>
    <recommendedName>
        <fullName evidence="14">Sodium-dependent nutrient amino acid transporter 1</fullName>
    </recommendedName>
</protein>
<evidence type="ECO:0000256" key="10">
    <source>
        <dbReference type="ARBA" id="ARBA00023136"/>
    </source>
</evidence>
<evidence type="ECO:0000256" key="1">
    <source>
        <dbReference type="ARBA" id="ARBA00004141"/>
    </source>
</evidence>
<evidence type="ECO:0000313" key="17">
    <source>
        <dbReference type="Proteomes" id="UP000324222"/>
    </source>
</evidence>
<comment type="function">
    <text evidence="13">Unusual broad substrate spectrum amino acid:sodium cotransporter that promotes absorption of the D isomers of essential amino acids. Neutral amino acids are the preferred substrates, especially methionine and phenylalanine.</text>
</comment>
<dbReference type="Proteomes" id="UP000324222">
    <property type="component" value="Unassembled WGS sequence"/>
</dbReference>
<evidence type="ECO:0000256" key="8">
    <source>
        <dbReference type="ARBA" id="ARBA00023053"/>
    </source>
</evidence>
<dbReference type="AlphaFoldDB" id="A0A5B7HQN7"/>
<dbReference type="InterPro" id="IPR000175">
    <property type="entry name" value="Na/ntran_symport"/>
</dbReference>
<accession>A0A5B7HQN7</accession>
<evidence type="ECO:0000256" key="5">
    <source>
        <dbReference type="ARBA" id="ARBA00022847"/>
    </source>
</evidence>
<evidence type="ECO:0000256" key="2">
    <source>
        <dbReference type="ARBA" id="ARBA00006459"/>
    </source>
</evidence>
<evidence type="ECO:0000256" key="15">
    <source>
        <dbReference type="SAM" id="Phobius"/>
    </source>
</evidence>
<dbReference type="PROSITE" id="PS50267">
    <property type="entry name" value="NA_NEUROTRAN_SYMP_3"/>
    <property type="match status" value="1"/>
</dbReference>
<keyword evidence="6" id="KW-0029">Amino-acid transport</keyword>
<evidence type="ECO:0000256" key="13">
    <source>
        <dbReference type="ARBA" id="ARBA00037785"/>
    </source>
</evidence>
<dbReference type="SUPFAM" id="SSF161070">
    <property type="entry name" value="SNF-like"/>
    <property type="match status" value="1"/>
</dbReference>
<keyword evidence="10 15" id="KW-0472">Membrane</keyword>
<dbReference type="GO" id="GO:0005283">
    <property type="term" value="F:amino acid:sodium symporter activity"/>
    <property type="evidence" value="ECO:0007669"/>
    <property type="project" value="TreeGrafter"/>
</dbReference>
<feature type="transmembrane region" description="Helical" evidence="15">
    <location>
        <begin position="15"/>
        <end position="41"/>
    </location>
</feature>
<evidence type="ECO:0000256" key="6">
    <source>
        <dbReference type="ARBA" id="ARBA00022970"/>
    </source>
</evidence>
<dbReference type="EMBL" id="VSRR010040776">
    <property type="protein sequence ID" value="MPC75291.1"/>
    <property type="molecule type" value="Genomic_DNA"/>
</dbReference>
<gene>
    <name evidence="16" type="primary">Slc6a7_0</name>
    <name evidence="16" type="ORF">E2C01_069677</name>
</gene>
<evidence type="ECO:0000256" key="14">
    <source>
        <dbReference type="ARBA" id="ARBA00040215"/>
    </source>
</evidence>
<keyword evidence="17" id="KW-1185">Reference proteome</keyword>
<keyword evidence="5" id="KW-0769">Symport</keyword>
<evidence type="ECO:0000313" key="16">
    <source>
        <dbReference type="EMBL" id="MPC75291.1"/>
    </source>
</evidence>
<dbReference type="InterPro" id="IPR037272">
    <property type="entry name" value="SNS_sf"/>
</dbReference>
<evidence type="ECO:0000256" key="7">
    <source>
        <dbReference type="ARBA" id="ARBA00022989"/>
    </source>
</evidence>
<keyword evidence="3" id="KW-0813">Transport</keyword>